<reference evidence="1 2" key="1">
    <citation type="submission" date="2016-03" db="EMBL/GenBank/DDBJ databases">
        <authorList>
            <consortium name="Pathogen Informatics"/>
        </authorList>
    </citation>
    <scope>NUCLEOTIDE SEQUENCE [LARGE SCALE GENOMIC DNA]</scope>
    <source>
        <strain evidence="1 2">NCTC13364</strain>
    </source>
</reference>
<proteinExistence type="predicted"/>
<evidence type="ECO:0000313" key="2">
    <source>
        <dbReference type="Proteomes" id="UP000077037"/>
    </source>
</evidence>
<dbReference type="InterPro" id="IPR019660">
    <property type="entry name" value="Put_sensory_transdc_reg_YbjN"/>
</dbReference>
<evidence type="ECO:0008006" key="3">
    <source>
        <dbReference type="Google" id="ProtNLM"/>
    </source>
</evidence>
<gene>
    <name evidence="1" type="ORF">SAMEA1982600_00101</name>
</gene>
<dbReference type="OrthoDB" id="8719709at2"/>
<accession>A0A146AQL0</accession>
<dbReference type="Pfam" id="PF10722">
    <property type="entry name" value="YbjN"/>
    <property type="match status" value="1"/>
</dbReference>
<dbReference type="AlphaFoldDB" id="A0A146AQL0"/>
<dbReference type="EMBL" id="FKBS01000002">
    <property type="protein sequence ID" value="CZZ90795.1"/>
    <property type="molecule type" value="Genomic_DNA"/>
</dbReference>
<dbReference type="Proteomes" id="UP000077037">
    <property type="component" value="Unassembled WGS sequence"/>
</dbReference>
<protein>
    <recommendedName>
        <fullName evidence="3">YbjN domain-containing protein</fullName>
    </recommendedName>
</protein>
<organism evidence="1 2">
    <name type="scientific">Bordetella ansorpii</name>
    <dbReference type="NCBI Taxonomy" id="288768"/>
    <lineage>
        <taxon>Bacteria</taxon>
        <taxon>Pseudomonadati</taxon>
        <taxon>Pseudomonadota</taxon>
        <taxon>Betaproteobacteria</taxon>
        <taxon>Burkholderiales</taxon>
        <taxon>Alcaligenaceae</taxon>
        <taxon>Bordetella</taxon>
    </lineage>
</organism>
<evidence type="ECO:0000313" key="1">
    <source>
        <dbReference type="EMBL" id="CZZ90795.1"/>
    </source>
</evidence>
<name>A0A146AQL0_9BORD</name>
<dbReference type="RefSeq" id="WP_066406361.1">
    <property type="nucleotide sequence ID" value="NZ_FKBS01000002.1"/>
</dbReference>
<sequence>MTDTTLIQSLSATKLQDILQSMGYRVTSTEQNGMVQLLSATQGIGFAVRFGNPSHTEGEFVDYTLSCALRVQGDLPQGLVESWNIGKRFARLAQQGTFLVLEMDVIAAGGVAENHLRATTELWDRLLQEFLLFLRQYATQAVQAEQGEQAAETAAEAVAEAGKADSKE</sequence>